<dbReference type="KEGG" id="tml:GSTUM_00009193001"/>
<keyword evidence="2" id="KW-1185">Reference proteome</keyword>
<dbReference type="HOGENOM" id="CLU_2724050_0_0_1"/>
<organism evidence="1 2">
    <name type="scientific">Tuber melanosporum (strain Mel28)</name>
    <name type="common">Perigord black truffle</name>
    <dbReference type="NCBI Taxonomy" id="656061"/>
    <lineage>
        <taxon>Eukaryota</taxon>
        <taxon>Fungi</taxon>
        <taxon>Dikarya</taxon>
        <taxon>Ascomycota</taxon>
        <taxon>Pezizomycotina</taxon>
        <taxon>Pezizomycetes</taxon>
        <taxon>Pezizales</taxon>
        <taxon>Tuberaceae</taxon>
        <taxon>Tuber</taxon>
    </lineage>
</organism>
<sequence>MQPPLPPLLLSTKSVSFRDKGAKKAVCKSVRLRRGTNECIDSEGYGARGSVTIGPATVRVDYTQPSIRVLEI</sequence>
<dbReference type="Proteomes" id="UP000006911">
    <property type="component" value="Unassembled WGS sequence"/>
</dbReference>
<accession>D5GJU1</accession>
<evidence type="ECO:0000313" key="1">
    <source>
        <dbReference type="EMBL" id="CAZ84784.1"/>
    </source>
</evidence>
<dbReference type="AlphaFoldDB" id="D5GJU1"/>
<gene>
    <name evidence="1" type="ORF">GSTUM_00009193001</name>
</gene>
<name>D5GJU1_TUBMM</name>
<dbReference type="EMBL" id="FN430333">
    <property type="protein sequence ID" value="CAZ84784.1"/>
    <property type="molecule type" value="Genomic_DNA"/>
</dbReference>
<protein>
    <submittedName>
        <fullName evidence="1">(Perigord truffle) hypothetical protein</fullName>
    </submittedName>
</protein>
<proteinExistence type="predicted"/>
<dbReference type="InParanoid" id="D5GJU1"/>
<reference evidence="1 2" key="1">
    <citation type="journal article" date="2010" name="Nature">
        <title>Perigord black truffle genome uncovers evolutionary origins and mechanisms of symbiosis.</title>
        <authorList>
            <person name="Martin F."/>
            <person name="Kohler A."/>
            <person name="Murat C."/>
            <person name="Balestrini R."/>
            <person name="Coutinho P.M."/>
            <person name="Jaillon O."/>
            <person name="Montanini B."/>
            <person name="Morin E."/>
            <person name="Noel B."/>
            <person name="Percudani R."/>
            <person name="Porcel B."/>
            <person name="Rubini A."/>
            <person name="Amicucci A."/>
            <person name="Amselem J."/>
            <person name="Anthouard V."/>
            <person name="Arcioni S."/>
            <person name="Artiguenave F."/>
            <person name="Aury J.M."/>
            <person name="Ballario P."/>
            <person name="Bolchi A."/>
            <person name="Brenna A."/>
            <person name="Brun A."/>
            <person name="Buee M."/>
            <person name="Cantarel B."/>
            <person name="Chevalier G."/>
            <person name="Couloux A."/>
            <person name="Da Silva C."/>
            <person name="Denoeud F."/>
            <person name="Duplessis S."/>
            <person name="Ghignone S."/>
            <person name="Hilselberger B."/>
            <person name="Iotti M."/>
            <person name="Marcais B."/>
            <person name="Mello A."/>
            <person name="Miranda M."/>
            <person name="Pacioni G."/>
            <person name="Quesneville H."/>
            <person name="Riccioni C."/>
            <person name="Ruotolo R."/>
            <person name="Splivallo R."/>
            <person name="Stocchi V."/>
            <person name="Tisserant E."/>
            <person name="Viscomi A.R."/>
            <person name="Zambonelli A."/>
            <person name="Zampieri E."/>
            <person name="Henrissat B."/>
            <person name="Lebrun M.H."/>
            <person name="Paolocci F."/>
            <person name="Bonfante P."/>
            <person name="Ottonello S."/>
            <person name="Wincker P."/>
        </authorList>
    </citation>
    <scope>NUCLEOTIDE SEQUENCE [LARGE SCALE GENOMIC DNA]</scope>
    <source>
        <strain evidence="1 2">Mel28</strain>
    </source>
</reference>
<evidence type="ECO:0000313" key="2">
    <source>
        <dbReference type="Proteomes" id="UP000006911"/>
    </source>
</evidence>